<evidence type="ECO:0000313" key="2">
    <source>
        <dbReference type="EMBL" id="CAB4196271.1"/>
    </source>
</evidence>
<protein>
    <submittedName>
        <fullName evidence="3">Uncharacterized protein</fullName>
    </submittedName>
</protein>
<reference evidence="3" key="1">
    <citation type="submission" date="2020-05" db="EMBL/GenBank/DDBJ databases">
        <authorList>
            <person name="Chiriac C."/>
            <person name="Salcher M."/>
            <person name="Ghai R."/>
            <person name="Kavagutti S V."/>
        </authorList>
    </citation>
    <scope>NUCLEOTIDE SEQUENCE</scope>
</reference>
<name>A0A6J5SB34_9CAUD</name>
<dbReference type="EMBL" id="LR798366">
    <property type="protein sequence ID" value="CAB5226823.1"/>
    <property type="molecule type" value="Genomic_DNA"/>
</dbReference>
<dbReference type="EMBL" id="LR797248">
    <property type="protein sequence ID" value="CAB4196271.1"/>
    <property type="molecule type" value="Genomic_DNA"/>
</dbReference>
<sequence length="108" mass="10799">MASVFTSYFAKDVGVTPLTLTTVASATTSTVVGLSVANTSAADITVDVYITRSAVNVYIIKGATVPVGSTFILSGGDQKINLIAADALKVVSSAAASADAIASVLELT</sequence>
<evidence type="ECO:0000313" key="4">
    <source>
        <dbReference type="EMBL" id="CAB5226823.1"/>
    </source>
</evidence>
<proteinExistence type="predicted"/>
<gene>
    <name evidence="2" type="ORF">UFOVP1303_69</name>
    <name evidence="3" type="ORF">UFOVP1417_66</name>
    <name evidence="4" type="ORF">UFOVP1517_45</name>
    <name evidence="1" type="ORF">UFOVP664_21</name>
</gene>
<dbReference type="EMBL" id="LR797366">
    <property type="protein sequence ID" value="CAB4211023.1"/>
    <property type="molecule type" value="Genomic_DNA"/>
</dbReference>
<evidence type="ECO:0000313" key="1">
    <source>
        <dbReference type="EMBL" id="CAB4155815.1"/>
    </source>
</evidence>
<evidence type="ECO:0000313" key="3">
    <source>
        <dbReference type="EMBL" id="CAB4211023.1"/>
    </source>
</evidence>
<accession>A0A6J5SB34</accession>
<dbReference type="EMBL" id="LR796638">
    <property type="protein sequence ID" value="CAB4155815.1"/>
    <property type="molecule type" value="Genomic_DNA"/>
</dbReference>
<organism evidence="3">
    <name type="scientific">uncultured Caudovirales phage</name>
    <dbReference type="NCBI Taxonomy" id="2100421"/>
    <lineage>
        <taxon>Viruses</taxon>
        <taxon>Duplodnaviria</taxon>
        <taxon>Heunggongvirae</taxon>
        <taxon>Uroviricota</taxon>
        <taxon>Caudoviricetes</taxon>
        <taxon>Peduoviridae</taxon>
        <taxon>Maltschvirus</taxon>
        <taxon>Maltschvirus maltsch</taxon>
    </lineage>
</organism>